<name>A0ABU4VMM0_9ACTN</name>
<reference evidence="3 4" key="1">
    <citation type="submission" date="2023-11" db="EMBL/GenBank/DDBJ databases">
        <authorList>
            <person name="Xu M."/>
            <person name="Jiang T."/>
        </authorList>
    </citation>
    <scope>NUCLEOTIDE SEQUENCE [LARGE SCALE GENOMIC DNA]</scope>
    <source>
        <strain evidence="3 4">SD</strain>
    </source>
</reference>
<feature type="transmembrane region" description="Helical" evidence="2">
    <location>
        <begin position="6"/>
        <end position="32"/>
    </location>
</feature>
<organism evidence="3 4">
    <name type="scientific">Patulibacter brassicae</name>
    <dbReference type="NCBI Taxonomy" id="1705717"/>
    <lineage>
        <taxon>Bacteria</taxon>
        <taxon>Bacillati</taxon>
        <taxon>Actinomycetota</taxon>
        <taxon>Thermoleophilia</taxon>
        <taxon>Solirubrobacterales</taxon>
        <taxon>Patulibacteraceae</taxon>
        <taxon>Patulibacter</taxon>
    </lineage>
</organism>
<keyword evidence="2" id="KW-1133">Transmembrane helix</keyword>
<accession>A0ABU4VMM0</accession>
<evidence type="ECO:0000313" key="3">
    <source>
        <dbReference type="EMBL" id="MDX8153086.1"/>
    </source>
</evidence>
<evidence type="ECO:0000256" key="1">
    <source>
        <dbReference type="SAM" id="MobiDB-lite"/>
    </source>
</evidence>
<evidence type="ECO:0000256" key="2">
    <source>
        <dbReference type="SAM" id="Phobius"/>
    </source>
</evidence>
<dbReference type="RefSeq" id="WP_319955238.1">
    <property type="nucleotide sequence ID" value="NZ_JAXAVX010000010.1"/>
</dbReference>
<protein>
    <submittedName>
        <fullName evidence="3">Uncharacterized protein</fullName>
    </submittedName>
</protein>
<keyword evidence="4" id="KW-1185">Reference proteome</keyword>
<proteinExistence type="predicted"/>
<keyword evidence="2" id="KW-0472">Membrane</keyword>
<dbReference type="Proteomes" id="UP001277761">
    <property type="component" value="Unassembled WGS sequence"/>
</dbReference>
<dbReference type="EMBL" id="JAXAVX010000010">
    <property type="protein sequence ID" value="MDX8153086.1"/>
    <property type="molecule type" value="Genomic_DNA"/>
</dbReference>
<sequence>MEGTPIGLLATAISATVVVVAMGVAMAIVLLGHLVRSRATVATGIVLLFAATFGMLVGGFGAWRDSPGPAPDPLRGTEVPQNETQRESRERREAERDARDQQP</sequence>
<gene>
    <name evidence="3" type="ORF">SK069_15915</name>
</gene>
<feature type="compositionally biased region" description="Basic and acidic residues" evidence="1">
    <location>
        <begin position="84"/>
        <end position="103"/>
    </location>
</feature>
<comment type="caution">
    <text evidence="3">The sequence shown here is derived from an EMBL/GenBank/DDBJ whole genome shotgun (WGS) entry which is preliminary data.</text>
</comment>
<feature type="transmembrane region" description="Helical" evidence="2">
    <location>
        <begin position="39"/>
        <end position="63"/>
    </location>
</feature>
<evidence type="ECO:0000313" key="4">
    <source>
        <dbReference type="Proteomes" id="UP001277761"/>
    </source>
</evidence>
<feature type="region of interest" description="Disordered" evidence="1">
    <location>
        <begin position="66"/>
        <end position="103"/>
    </location>
</feature>
<keyword evidence="2" id="KW-0812">Transmembrane</keyword>